<dbReference type="OrthoDB" id="10062522at2759"/>
<dbReference type="VEuPathDB" id="VectorBase:RSAN_046937"/>
<dbReference type="Proteomes" id="UP000821837">
    <property type="component" value="Unassembled WGS sequence"/>
</dbReference>
<evidence type="ECO:0008006" key="3">
    <source>
        <dbReference type="Google" id="ProtNLM"/>
    </source>
</evidence>
<dbReference type="OMA" id="CWDQDNC"/>
<evidence type="ECO:0000313" key="1">
    <source>
        <dbReference type="EMBL" id="KAH7969545.1"/>
    </source>
</evidence>
<dbReference type="EMBL" id="JABSTV010001248">
    <property type="protein sequence ID" value="KAH7969545.1"/>
    <property type="molecule type" value="Genomic_DNA"/>
</dbReference>
<organism evidence="1 2">
    <name type="scientific">Rhipicephalus sanguineus</name>
    <name type="common">Brown dog tick</name>
    <name type="synonym">Ixodes sanguineus</name>
    <dbReference type="NCBI Taxonomy" id="34632"/>
    <lineage>
        <taxon>Eukaryota</taxon>
        <taxon>Metazoa</taxon>
        <taxon>Ecdysozoa</taxon>
        <taxon>Arthropoda</taxon>
        <taxon>Chelicerata</taxon>
        <taxon>Arachnida</taxon>
        <taxon>Acari</taxon>
        <taxon>Parasitiformes</taxon>
        <taxon>Ixodida</taxon>
        <taxon>Ixodoidea</taxon>
        <taxon>Ixodidae</taxon>
        <taxon>Rhipicephalinae</taxon>
        <taxon>Rhipicephalus</taxon>
        <taxon>Rhipicephalus</taxon>
    </lineage>
</organism>
<accession>A0A9D4Q7F4</accession>
<keyword evidence="2" id="KW-1185">Reference proteome</keyword>
<gene>
    <name evidence="1" type="ORF">HPB52_019324</name>
</gene>
<sequence length="163" mass="17641">MATGVLVSYPSSALHESRPTVFKKDGSLRHSKSDPMLVALSHNSMACCWEQDNCWGNLDDSIEDLAEQELLVQGADAVTLEGLKSLYNCCFTCGVSWAEDQASLDCAECGGYALHRPCVHCNGTCGGVWSRDLVASHKLRRSQWIGECEKAPQDAAAAKSKDS</sequence>
<dbReference type="AlphaFoldDB" id="A0A9D4Q7F4"/>
<reference evidence="1" key="2">
    <citation type="submission" date="2021-09" db="EMBL/GenBank/DDBJ databases">
        <authorList>
            <person name="Jia N."/>
            <person name="Wang J."/>
            <person name="Shi W."/>
            <person name="Du L."/>
            <person name="Sun Y."/>
            <person name="Zhan W."/>
            <person name="Jiang J."/>
            <person name="Wang Q."/>
            <person name="Zhang B."/>
            <person name="Ji P."/>
            <person name="Sakyi L.B."/>
            <person name="Cui X."/>
            <person name="Yuan T."/>
            <person name="Jiang B."/>
            <person name="Yang W."/>
            <person name="Lam T.T.-Y."/>
            <person name="Chang Q."/>
            <person name="Ding S."/>
            <person name="Wang X."/>
            <person name="Zhu J."/>
            <person name="Ruan X."/>
            <person name="Zhao L."/>
            <person name="Wei J."/>
            <person name="Que T."/>
            <person name="Du C."/>
            <person name="Cheng J."/>
            <person name="Dai P."/>
            <person name="Han X."/>
            <person name="Huang E."/>
            <person name="Gao Y."/>
            <person name="Liu J."/>
            <person name="Shao H."/>
            <person name="Ye R."/>
            <person name="Li L."/>
            <person name="Wei W."/>
            <person name="Wang X."/>
            <person name="Wang C."/>
            <person name="Huo Q."/>
            <person name="Li W."/>
            <person name="Guo W."/>
            <person name="Chen H."/>
            <person name="Chen S."/>
            <person name="Zhou L."/>
            <person name="Zhou L."/>
            <person name="Ni X."/>
            <person name="Tian J."/>
            <person name="Zhou Y."/>
            <person name="Sheng Y."/>
            <person name="Liu T."/>
            <person name="Pan Y."/>
            <person name="Xia L."/>
            <person name="Li J."/>
            <person name="Zhao F."/>
            <person name="Cao W."/>
        </authorList>
    </citation>
    <scope>NUCLEOTIDE SEQUENCE</scope>
    <source>
        <strain evidence="1">Rsan-2018</strain>
        <tissue evidence="1">Larvae</tissue>
    </source>
</reference>
<proteinExistence type="predicted"/>
<reference evidence="1" key="1">
    <citation type="journal article" date="2020" name="Cell">
        <title>Large-Scale Comparative Analyses of Tick Genomes Elucidate Their Genetic Diversity and Vector Capacities.</title>
        <authorList>
            <consortium name="Tick Genome and Microbiome Consortium (TIGMIC)"/>
            <person name="Jia N."/>
            <person name="Wang J."/>
            <person name="Shi W."/>
            <person name="Du L."/>
            <person name="Sun Y."/>
            <person name="Zhan W."/>
            <person name="Jiang J.F."/>
            <person name="Wang Q."/>
            <person name="Zhang B."/>
            <person name="Ji P."/>
            <person name="Bell-Sakyi L."/>
            <person name="Cui X.M."/>
            <person name="Yuan T.T."/>
            <person name="Jiang B.G."/>
            <person name="Yang W.F."/>
            <person name="Lam T.T."/>
            <person name="Chang Q.C."/>
            <person name="Ding S.J."/>
            <person name="Wang X.J."/>
            <person name="Zhu J.G."/>
            <person name="Ruan X.D."/>
            <person name="Zhao L."/>
            <person name="Wei J.T."/>
            <person name="Ye R.Z."/>
            <person name="Que T.C."/>
            <person name="Du C.H."/>
            <person name="Zhou Y.H."/>
            <person name="Cheng J.X."/>
            <person name="Dai P.F."/>
            <person name="Guo W.B."/>
            <person name="Han X.H."/>
            <person name="Huang E.J."/>
            <person name="Li L.F."/>
            <person name="Wei W."/>
            <person name="Gao Y.C."/>
            <person name="Liu J.Z."/>
            <person name="Shao H.Z."/>
            <person name="Wang X."/>
            <person name="Wang C.C."/>
            <person name="Yang T.C."/>
            <person name="Huo Q.B."/>
            <person name="Li W."/>
            <person name="Chen H.Y."/>
            <person name="Chen S.E."/>
            <person name="Zhou L.G."/>
            <person name="Ni X.B."/>
            <person name="Tian J.H."/>
            <person name="Sheng Y."/>
            <person name="Liu T."/>
            <person name="Pan Y.S."/>
            <person name="Xia L.Y."/>
            <person name="Li J."/>
            <person name="Zhao F."/>
            <person name="Cao W.C."/>
        </authorList>
    </citation>
    <scope>NUCLEOTIDE SEQUENCE</scope>
    <source>
        <strain evidence="1">Rsan-2018</strain>
    </source>
</reference>
<evidence type="ECO:0000313" key="2">
    <source>
        <dbReference type="Proteomes" id="UP000821837"/>
    </source>
</evidence>
<comment type="caution">
    <text evidence="1">The sequence shown here is derived from an EMBL/GenBank/DDBJ whole genome shotgun (WGS) entry which is preliminary data.</text>
</comment>
<name>A0A9D4Q7F4_RHISA</name>
<protein>
    <recommendedName>
        <fullName evidence="3">Protein pinocchio</fullName>
    </recommendedName>
</protein>